<dbReference type="SUPFAM" id="SSF55729">
    <property type="entry name" value="Acyl-CoA N-acyltransferases (Nat)"/>
    <property type="match status" value="1"/>
</dbReference>
<feature type="binding site" evidence="16">
    <location>
        <position position="125"/>
    </location>
    <ligand>
        <name>[4Fe-4S] cluster</name>
        <dbReference type="ChEBI" id="CHEBI:49883"/>
        <note>4Fe-4S-S-AdoMet</note>
    </ligand>
</feature>
<dbReference type="PIRSF" id="PIRSF005669">
    <property type="entry name" value="Hist_AcTrfase_ELP3"/>
    <property type="match status" value="1"/>
</dbReference>
<organism evidence="21 22">
    <name type="scientific">Cinnamomum micranthum f. kanehirae</name>
    <dbReference type="NCBI Taxonomy" id="337451"/>
    <lineage>
        <taxon>Eukaryota</taxon>
        <taxon>Viridiplantae</taxon>
        <taxon>Streptophyta</taxon>
        <taxon>Embryophyta</taxon>
        <taxon>Tracheophyta</taxon>
        <taxon>Spermatophyta</taxon>
        <taxon>Magnoliopsida</taxon>
        <taxon>Magnoliidae</taxon>
        <taxon>Laurales</taxon>
        <taxon>Lauraceae</taxon>
        <taxon>Cinnamomum</taxon>
    </lineage>
</organism>
<dbReference type="UniPathway" id="UPA00988"/>
<evidence type="ECO:0000256" key="5">
    <source>
        <dbReference type="ARBA" id="ARBA00022555"/>
    </source>
</evidence>
<dbReference type="EC" id="2.3.1.-" evidence="15"/>
<dbReference type="SMART" id="SM00729">
    <property type="entry name" value="Elp3"/>
    <property type="match status" value="1"/>
</dbReference>
<keyword evidence="12 15" id="KW-0411">Iron-sulfur</keyword>
<evidence type="ECO:0000256" key="2">
    <source>
        <dbReference type="ARBA" id="ARBA00005494"/>
    </source>
</evidence>
<sequence>MASTELRKKPNPGRGGVLSHGLSDEEARVRAIAEIVNSMVELSRSGETVDLNALKSAACRKYGLSRAPKLVEMIAALPDSDRDSLLPRLRAKPVRTASGIAVVAVMSKPHRCPHIATTGNICVYCPGGPDSDFEYSTQSYTGYEPTSMRAIRARLRLFLLFGEFGCFCEMGVCYVLVLLGDFSVYNPYVQARSRIDQLKRLGHSVDKVEFILMGGTFMSLPADYRDYFTRNLHDALSGHTSVNVEEAVRYSEHSAIKCIGMTIETRPDYCLGPHLRQMLTYGCTRLEIGVQSTYEDVARDTNRGHTVAAVADCFCLAKDAGFKVVAHMMPDLPNVGVERDLESFREFFESPRFRADGLKIYPTLVIRGTGLYELWKTGRYRNYPPELLVDIIARILAMVPPWTRVYRVQRDIPMPLVTSGVEKGNLRELALARMDDLGLKCRDVRTREAGIQDIHNKVKPEKVELVRRDYTANEGWETFLSYEDTRQDILVGLLRLRKCGRNTTCPELMGRCSIVRELHVYGTAVPVHGRDADKLQHQGYGTLLMEEAERIAVKEHRSKKIAVISGVGTRHYYRKLGYELEGPYMVKNLL</sequence>
<protein>
    <recommendedName>
        <fullName evidence="3 15">Elongator complex protein 3</fullName>
        <ecNumber evidence="15">2.3.1.-</ecNumber>
    </recommendedName>
</protein>
<dbReference type="GO" id="GO:0002926">
    <property type="term" value="P:tRNA wobble base 5-methoxycarbonylmethyl-2-thiouridinylation"/>
    <property type="evidence" value="ECO:0007669"/>
    <property type="project" value="TreeGrafter"/>
</dbReference>
<evidence type="ECO:0000256" key="10">
    <source>
        <dbReference type="ARBA" id="ARBA00022884"/>
    </source>
</evidence>
<evidence type="ECO:0000256" key="4">
    <source>
        <dbReference type="ARBA" id="ARBA00022485"/>
    </source>
</evidence>
<dbReference type="CDD" id="cd01335">
    <property type="entry name" value="Radical_SAM"/>
    <property type="match status" value="1"/>
</dbReference>
<evidence type="ECO:0000256" key="18">
    <source>
        <dbReference type="SAM" id="Phobius"/>
    </source>
</evidence>
<dbReference type="PANTHER" id="PTHR11135:SF0">
    <property type="entry name" value="ELONGATOR COMPLEX PROTEIN 3"/>
    <property type="match status" value="1"/>
</dbReference>
<dbReference type="OrthoDB" id="10265243at2759"/>
<keyword evidence="18" id="KW-1133">Transmembrane helix</keyword>
<evidence type="ECO:0000256" key="9">
    <source>
        <dbReference type="ARBA" id="ARBA00022723"/>
    </source>
</evidence>
<gene>
    <name evidence="21" type="ORF">CKAN_01253700</name>
</gene>
<dbReference type="InterPro" id="IPR007197">
    <property type="entry name" value="rSAM"/>
</dbReference>
<reference evidence="21 22" key="1">
    <citation type="journal article" date="2019" name="Nat. Plants">
        <title>Stout camphor tree genome fills gaps in understanding of flowering plant genome evolution.</title>
        <authorList>
            <person name="Chaw S.M."/>
            <person name="Liu Y.C."/>
            <person name="Wu Y.W."/>
            <person name="Wang H.Y."/>
            <person name="Lin C.I."/>
            <person name="Wu C.S."/>
            <person name="Ke H.M."/>
            <person name="Chang L.Y."/>
            <person name="Hsu C.Y."/>
            <person name="Yang H.T."/>
            <person name="Sudianto E."/>
            <person name="Hsu M.H."/>
            <person name="Wu K.P."/>
            <person name="Wang L.N."/>
            <person name="Leebens-Mack J.H."/>
            <person name="Tsai I.J."/>
        </authorList>
    </citation>
    <scope>NUCLEOTIDE SEQUENCE [LARGE SCALE GENOMIC DNA]</scope>
    <source>
        <strain evidence="22">cv. Chaw 1501</strain>
        <tissue evidence="21">Young leaves</tissue>
    </source>
</reference>
<evidence type="ECO:0000259" key="20">
    <source>
        <dbReference type="PROSITE" id="PS51918"/>
    </source>
</evidence>
<dbReference type="Pfam" id="PF16199">
    <property type="entry name" value="Radical_SAM_C"/>
    <property type="match status" value="1"/>
</dbReference>
<accession>A0A443NYZ1</accession>
<evidence type="ECO:0000256" key="7">
    <source>
        <dbReference type="ARBA" id="ARBA00022691"/>
    </source>
</evidence>
<feature type="transmembrane region" description="Helical" evidence="18">
    <location>
        <begin position="157"/>
        <end position="179"/>
    </location>
</feature>
<dbReference type="InterPro" id="IPR006638">
    <property type="entry name" value="Elp3/MiaA/NifB-like_rSAM"/>
</dbReference>
<evidence type="ECO:0000313" key="22">
    <source>
        <dbReference type="Proteomes" id="UP000283530"/>
    </source>
</evidence>
<evidence type="ECO:0000313" key="21">
    <source>
        <dbReference type="EMBL" id="RWR83768.1"/>
    </source>
</evidence>
<keyword evidence="11 16" id="KW-0408">Iron</keyword>
<feature type="binding site" evidence="16">
    <location>
        <position position="122"/>
    </location>
    <ligand>
        <name>[4Fe-4S] cluster</name>
        <dbReference type="ChEBI" id="CHEBI:49883"/>
        <note>4Fe-4S-S-AdoMet</note>
    </ligand>
</feature>
<feature type="region of interest" description="Disordered" evidence="17">
    <location>
        <begin position="1"/>
        <end position="22"/>
    </location>
</feature>
<keyword evidence="9 15" id="KW-0479">Metal-binding</keyword>
<feature type="domain" description="Radical SAM core" evidence="20">
    <location>
        <begin position="151"/>
        <end position="415"/>
    </location>
</feature>
<dbReference type="Pfam" id="PF04055">
    <property type="entry name" value="Radical_SAM"/>
    <property type="match status" value="1"/>
</dbReference>
<dbReference type="SFLD" id="SFLDG01086">
    <property type="entry name" value="elongater_protein-like"/>
    <property type="match status" value="1"/>
</dbReference>
<proteinExistence type="inferred from homology"/>
<dbReference type="Gene3D" id="3.40.630.30">
    <property type="match status" value="1"/>
</dbReference>
<dbReference type="InterPro" id="IPR032432">
    <property type="entry name" value="Radical_SAM_C"/>
</dbReference>
<dbReference type="GO" id="GO:0046872">
    <property type="term" value="F:metal ion binding"/>
    <property type="evidence" value="ECO:0007669"/>
    <property type="project" value="UniProtKB-KW"/>
</dbReference>
<evidence type="ECO:0000259" key="19">
    <source>
        <dbReference type="PROSITE" id="PS51186"/>
    </source>
</evidence>
<dbReference type="SUPFAM" id="SSF102114">
    <property type="entry name" value="Radical SAM enzymes"/>
    <property type="match status" value="1"/>
</dbReference>
<dbReference type="GO" id="GO:0005737">
    <property type="term" value="C:cytoplasm"/>
    <property type="evidence" value="ECO:0007669"/>
    <property type="project" value="TreeGrafter"/>
</dbReference>
<keyword evidence="5 15" id="KW-0820">tRNA-binding</keyword>
<evidence type="ECO:0000256" key="11">
    <source>
        <dbReference type="ARBA" id="ARBA00023004"/>
    </source>
</evidence>
<dbReference type="Pfam" id="PF00583">
    <property type="entry name" value="Acetyltransf_1"/>
    <property type="match status" value="1"/>
</dbReference>
<evidence type="ECO:0000256" key="15">
    <source>
        <dbReference type="PIRNR" id="PIRNR005669"/>
    </source>
</evidence>
<dbReference type="PROSITE" id="PS51186">
    <property type="entry name" value="GNAT"/>
    <property type="match status" value="1"/>
</dbReference>
<evidence type="ECO:0000256" key="3">
    <source>
        <dbReference type="ARBA" id="ARBA00020266"/>
    </source>
</evidence>
<dbReference type="GO" id="GO:0000049">
    <property type="term" value="F:tRNA binding"/>
    <property type="evidence" value="ECO:0007669"/>
    <property type="project" value="UniProtKB-KW"/>
</dbReference>
<keyword evidence="10" id="KW-0694">RNA-binding</keyword>
<comment type="caution">
    <text evidence="21">The sequence shown here is derived from an EMBL/GenBank/DDBJ whole genome shotgun (WGS) entry which is preliminary data.</text>
</comment>
<keyword evidence="18" id="KW-0472">Membrane</keyword>
<comment type="function">
    <text evidence="15">Catalytic tRNA acetyltransferase subunit of the elongator complex, which is required for multiple tRNA modifications, including mcm5U (5-methoxycarbonylmethyl uridine), mcm5s2U (5-methoxycarbonylmethyl-2-thiouridine), and ncm5U (5-carbamoylmethyl uridine). In the elongator complex, acts as a tRNA uridine(34) acetyltransferase by mediating formation of carboxymethyluridine in the wobble base at position 34 in tRNAs.</text>
</comment>
<keyword evidence="6 15" id="KW-0808">Transferase</keyword>
<dbReference type="PROSITE" id="PS51918">
    <property type="entry name" value="RADICAL_SAM"/>
    <property type="match status" value="1"/>
</dbReference>
<dbReference type="InterPro" id="IPR056591">
    <property type="entry name" value="ELP3-like_N"/>
</dbReference>
<comment type="similarity">
    <text evidence="2 15">Belongs to the ELP3 family.</text>
</comment>
<dbReference type="SFLD" id="SFLDS00029">
    <property type="entry name" value="Radical_SAM"/>
    <property type="match status" value="1"/>
</dbReference>
<dbReference type="Pfam" id="PF23613">
    <property type="entry name" value="ELP3_N"/>
    <property type="match status" value="1"/>
</dbReference>
<dbReference type="GO" id="GO:0033588">
    <property type="term" value="C:elongator holoenzyme complex"/>
    <property type="evidence" value="ECO:0007669"/>
    <property type="project" value="TreeGrafter"/>
</dbReference>
<dbReference type="InterPro" id="IPR039661">
    <property type="entry name" value="ELP3"/>
</dbReference>
<dbReference type="InterPro" id="IPR016181">
    <property type="entry name" value="Acyl_CoA_acyltransferase"/>
</dbReference>
<dbReference type="InterPro" id="IPR000182">
    <property type="entry name" value="GNAT_dom"/>
</dbReference>
<dbReference type="GO" id="GO:0106261">
    <property type="term" value="F:tRNA uridine(34) acetyltransferase activity"/>
    <property type="evidence" value="ECO:0007669"/>
    <property type="project" value="UniProtKB-EC"/>
</dbReference>
<evidence type="ECO:0000256" key="13">
    <source>
        <dbReference type="ARBA" id="ARBA00023315"/>
    </source>
</evidence>
<dbReference type="GO" id="GO:0005634">
    <property type="term" value="C:nucleus"/>
    <property type="evidence" value="ECO:0007669"/>
    <property type="project" value="TreeGrafter"/>
</dbReference>
<comment type="cofactor">
    <cofactor evidence="15 16">
        <name>[4Fe-4S] cluster</name>
        <dbReference type="ChEBI" id="CHEBI:49883"/>
    </cofactor>
    <text evidence="15 16">Binds 1 [4Fe-4S] cluster. The cluster is coordinated with 3 cysteines and an exchangeable S-adenosyl-L-methionine.</text>
</comment>
<evidence type="ECO:0000256" key="1">
    <source>
        <dbReference type="ARBA" id="ARBA00005043"/>
    </source>
</evidence>
<evidence type="ECO:0000256" key="16">
    <source>
        <dbReference type="PIRSR" id="PIRSR005669-1"/>
    </source>
</evidence>
<dbReference type="Proteomes" id="UP000283530">
    <property type="component" value="Unassembled WGS sequence"/>
</dbReference>
<comment type="pathway">
    <text evidence="1">tRNA modification; 5-methoxycarbonylmethyl-2-thiouridine-tRNA biosynthesis.</text>
</comment>
<keyword evidence="7 15" id="KW-0949">S-adenosyl-L-methionine</keyword>
<evidence type="ECO:0000256" key="14">
    <source>
        <dbReference type="ARBA" id="ARBA00047372"/>
    </source>
</evidence>
<name>A0A443NYZ1_9MAGN</name>
<dbReference type="NCBIfam" id="TIGR01211">
    <property type="entry name" value="ELP3"/>
    <property type="match status" value="1"/>
</dbReference>
<keyword evidence="8 15" id="KW-0819">tRNA processing</keyword>
<keyword evidence="4" id="KW-0004">4Fe-4S</keyword>
<keyword evidence="22" id="KW-1185">Reference proteome</keyword>
<evidence type="ECO:0000256" key="12">
    <source>
        <dbReference type="ARBA" id="ARBA00023014"/>
    </source>
</evidence>
<keyword evidence="13 15" id="KW-0012">Acyltransferase</keyword>
<dbReference type="STRING" id="337451.A0A443NYZ1"/>
<evidence type="ECO:0000256" key="8">
    <source>
        <dbReference type="ARBA" id="ARBA00022694"/>
    </source>
</evidence>
<feature type="binding site" evidence="16">
    <location>
        <position position="112"/>
    </location>
    <ligand>
        <name>[4Fe-4S] cluster</name>
        <dbReference type="ChEBI" id="CHEBI:49883"/>
        <note>4Fe-4S-S-AdoMet</note>
    </ligand>
</feature>
<dbReference type="InterPro" id="IPR034687">
    <property type="entry name" value="ELP3-like"/>
</dbReference>
<dbReference type="EMBL" id="QPKB01000004">
    <property type="protein sequence ID" value="RWR83768.1"/>
    <property type="molecule type" value="Genomic_DNA"/>
</dbReference>
<dbReference type="FunFam" id="3.40.630.30:FF:000003">
    <property type="entry name" value="Elongator complex protein 3"/>
    <property type="match status" value="1"/>
</dbReference>
<evidence type="ECO:0000256" key="6">
    <source>
        <dbReference type="ARBA" id="ARBA00022679"/>
    </source>
</evidence>
<feature type="domain" description="N-acetyltransferase" evidence="19">
    <location>
        <begin position="439"/>
        <end position="590"/>
    </location>
</feature>
<dbReference type="InterPro" id="IPR058240">
    <property type="entry name" value="rSAM_sf"/>
</dbReference>
<dbReference type="AlphaFoldDB" id="A0A443NYZ1"/>
<dbReference type="GO" id="GO:0051539">
    <property type="term" value="F:4 iron, 4 sulfur cluster binding"/>
    <property type="evidence" value="ECO:0007669"/>
    <property type="project" value="UniProtKB-KW"/>
</dbReference>
<dbReference type="PANTHER" id="PTHR11135">
    <property type="entry name" value="HISTONE ACETYLTRANSFERASE-RELATED"/>
    <property type="match status" value="1"/>
</dbReference>
<evidence type="ECO:0000256" key="17">
    <source>
        <dbReference type="SAM" id="MobiDB-lite"/>
    </source>
</evidence>
<comment type="catalytic activity">
    <reaction evidence="14">
        <text>uridine(34) in tRNA + acetyl-CoA + S-adenosyl-L-methionine + H2O = 5-(carboxymethyl)uridine(34) in tRNA + 5'-deoxyadenosine + L-methionine + CoA + 2 H(+)</text>
        <dbReference type="Rhea" id="RHEA:61020"/>
        <dbReference type="Rhea" id="RHEA-COMP:10407"/>
        <dbReference type="Rhea" id="RHEA-COMP:11727"/>
        <dbReference type="ChEBI" id="CHEBI:15377"/>
        <dbReference type="ChEBI" id="CHEBI:15378"/>
        <dbReference type="ChEBI" id="CHEBI:17319"/>
        <dbReference type="ChEBI" id="CHEBI:57287"/>
        <dbReference type="ChEBI" id="CHEBI:57288"/>
        <dbReference type="ChEBI" id="CHEBI:57844"/>
        <dbReference type="ChEBI" id="CHEBI:59789"/>
        <dbReference type="ChEBI" id="CHEBI:65315"/>
        <dbReference type="ChEBI" id="CHEBI:74882"/>
        <dbReference type="EC" id="2.3.1.311"/>
    </reaction>
    <physiologicalReaction direction="left-to-right" evidence="14">
        <dbReference type="Rhea" id="RHEA:61021"/>
    </physiologicalReaction>
</comment>
<keyword evidence="18" id="KW-0812">Transmembrane</keyword>